<keyword evidence="2" id="KW-1185">Reference proteome</keyword>
<dbReference type="AlphaFoldDB" id="A0A183S9Q6"/>
<reference evidence="3" key="1">
    <citation type="submission" date="2016-06" db="UniProtKB">
        <authorList>
            <consortium name="WormBaseParasite"/>
        </authorList>
    </citation>
    <scope>IDENTIFICATION</scope>
</reference>
<reference evidence="1 2" key="2">
    <citation type="submission" date="2018-11" db="EMBL/GenBank/DDBJ databases">
        <authorList>
            <consortium name="Pathogen Informatics"/>
        </authorList>
    </citation>
    <scope>NUCLEOTIDE SEQUENCE [LARGE SCALE GENOMIC DNA]</scope>
    <source>
        <strain evidence="1 2">NST_G2</strain>
    </source>
</reference>
<evidence type="ECO:0000313" key="2">
    <source>
        <dbReference type="Proteomes" id="UP000275846"/>
    </source>
</evidence>
<evidence type="ECO:0000313" key="1">
    <source>
        <dbReference type="EMBL" id="VDL86577.1"/>
    </source>
</evidence>
<sequence>MSIRYLVKQAFAAFTTDCFAHVFGTFVRPQLESAIQAWRPWAANDINILEKVQRRATKLVLGHGAQPYETRLSSLNLFPLRYRQLRGT</sequence>
<gene>
    <name evidence="1" type="ORF">SSLN_LOCUS954</name>
</gene>
<accession>A0A183S9Q6</accession>
<protein>
    <submittedName>
        <fullName evidence="3">RNA-directed DNA polymerase</fullName>
    </submittedName>
</protein>
<dbReference type="OrthoDB" id="6144714at2759"/>
<name>A0A183S9Q6_SCHSO</name>
<dbReference type="WBParaSite" id="SSLN_0000099301-mRNA-1">
    <property type="protein sequence ID" value="SSLN_0000099301-mRNA-1"/>
    <property type="gene ID" value="SSLN_0000099301"/>
</dbReference>
<proteinExistence type="predicted"/>
<evidence type="ECO:0000313" key="3">
    <source>
        <dbReference type="WBParaSite" id="SSLN_0000099301-mRNA-1"/>
    </source>
</evidence>
<dbReference type="Proteomes" id="UP000275846">
    <property type="component" value="Unassembled WGS sequence"/>
</dbReference>
<dbReference type="EMBL" id="UYSU01001122">
    <property type="protein sequence ID" value="VDL86577.1"/>
    <property type="molecule type" value="Genomic_DNA"/>
</dbReference>
<organism evidence="3">
    <name type="scientific">Schistocephalus solidus</name>
    <name type="common">Tapeworm</name>
    <dbReference type="NCBI Taxonomy" id="70667"/>
    <lineage>
        <taxon>Eukaryota</taxon>
        <taxon>Metazoa</taxon>
        <taxon>Spiralia</taxon>
        <taxon>Lophotrochozoa</taxon>
        <taxon>Platyhelminthes</taxon>
        <taxon>Cestoda</taxon>
        <taxon>Eucestoda</taxon>
        <taxon>Diphyllobothriidea</taxon>
        <taxon>Diphyllobothriidae</taxon>
        <taxon>Schistocephalus</taxon>
    </lineage>
</organism>